<dbReference type="PROSITE" id="PS50943">
    <property type="entry name" value="HTH_CROC1"/>
    <property type="match status" value="1"/>
</dbReference>
<dbReference type="InterPro" id="IPR010982">
    <property type="entry name" value="Lambda_DNA-bd_dom_sf"/>
</dbReference>
<evidence type="ECO:0000313" key="3">
    <source>
        <dbReference type="Proteomes" id="UP000547458"/>
    </source>
</evidence>
<organism evidence="2 3">
    <name type="scientific">Arthrobacter pigmenti</name>
    <dbReference type="NCBI Taxonomy" id="271432"/>
    <lineage>
        <taxon>Bacteria</taxon>
        <taxon>Bacillati</taxon>
        <taxon>Actinomycetota</taxon>
        <taxon>Actinomycetes</taxon>
        <taxon>Micrococcales</taxon>
        <taxon>Micrococcaceae</taxon>
        <taxon>Arthrobacter</taxon>
    </lineage>
</organism>
<dbReference type="CDD" id="cd00093">
    <property type="entry name" value="HTH_XRE"/>
    <property type="match status" value="1"/>
</dbReference>
<comment type="caution">
    <text evidence="2">The sequence shown here is derived from an EMBL/GenBank/DDBJ whole genome shotgun (WGS) entry which is preliminary data.</text>
</comment>
<gene>
    <name evidence="2" type="ORF">BJ994_002904</name>
</gene>
<evidence type="ECO:0000313" key="2">
    <source>
        <dbReference type="EMBL" id="NJC23828.1"/>
    </source>
</evidence>
<dbReference type="AlphaFoldDB" id="A0A846RKG6"/>
<name>A0A846RKG6_9MICC</name>
<dbReference type="EMBL" id="JAATJL010000001">
    <property type="protein sequence ID" value="NJC23828.1"/>
    <property type="molecule type" value="Genomic_DNA"/>
</dbReference>
<evidence type="ECO:0000259" key="1">
    <source>
        <dbReference type="PROSITE" id="PS50943"/>
    </source>
</evidence>
<accession>A0A846RKG6</accession>
<dbReference type="RefSeq" id="WP_209066899.1">
    <property type="nucleotide sequence ID" value="NZ_JAATJL010000001.1"/>
</dbReference>
<dbReference type="SMART" id="SM00530">
    <property type="entry name" value="HTH_XRE"/>
    <property type="match status" value="1"/>
</dbReference>
<sequence length="84" mass="9088">MEHDATPFYRAVDAASLGRSIGEARKEVGLTQQELAVRLGVGRGTVVRLESGEAVSVIVAMKAIRVLGRDVALVPRFSRLQVKQ</sequence>
<dbReference type="Pfam" id="PF01381">
    <property type="entry name" value="HTH_3"/>
    <property type="match status" value="1"/>
</dbReference>
<protein>
    <submittedName>
        <fullName evidence="2">Transcriptional regulator with XRE-family HTH domain</fullName>
    </submittedName>
</protein>
<keyword evidence="3" id="KW-1185">Reference proteome</keyword>
<dbReference type="InterPro" id="IPR001387">
    <property type="entry name" value="Cro/C1-type_HTH"/>
</dbReference>
<reference evidence="2 3" key="1">
    <citation type="submission" date="2020-03" db="EMBL/GenBank/DDBJ databases">
        <title>Sequencing the genomes of 1000 actinobacteria strains.</title>
        <authorList>
            <person name="Klenk H.-P."/>
        </authorList>
    </citation>
    <scope>NUCLEOTIDE SEQUENCE [LARGE SCALE GENOMIC DNA]</scope>
    <source>
        <strain evidence="2 3">DSM 16403</strain>
    </source>
</reference>
<dbReference type="Gene3D" id="1.10.260.40">
    <property type="entry name" value="lambda repressor-like DNA-binding domains"/>
    <property type="match status" value="1"/>
</dbReference>
<proteinExistence type="predicted"/>
<feature type="domain" description="HTH cro/C1-type" evidence="1">
    <location>
        <begin position="21"/>
        <end position="74"/>
    </location>
</feature>
<dbReference type="SUPFAM" id="SSF47413">
    <property type="entry name" value="lambda repressor-like DNA-binding domains"/>
    <property type="match status" value="1"/>
</dbReference>
<dbReference type="GO" id="GO:0003677">
    <property type="term" value="F:DNA binding"/>
    <property type="evidence" value="ECO:0007669"/>
    <property type="project" value="InterPro"/>
</dbReference>
<dbReference type="Proteomes" id="UP000547458">
    <property type="component" value="Unassembled WGS sequence"/>
</dbReference>